<evidence type="ECO:0000256" key="1">
    <source>
        <dbReference type="SAM" id="SignalP"/>
    </source>
</evidence>
<dbReference type="PROSITE" id="PS51318">
    <property type="entry name" value="TAT"/>
    <property type="match status" value="1"/>
</dbReference>
<proteinExistence type="predicted"/>
<gene>
    <name evidence="2" type="ORF">C5O18_03665</name>
</gene>
<organism evidence="2 3">
    <name type="scientific">Amnimonas aquatica</name>
    <dbReference type="NCBI Taxonomy" id="2094561"/>
    <lineage>
        <taxon>Bacteria</taxon>
        <taxon>Pseudomonadati</taxon>
        <taxon>Pseudomonadota</taxon>
        <taxon>Gammaproteobacteria</taxon>
        <taxon>Moraxellales</taxon>
        <taxon>Moraxellaceae</taxon>
        <taxon>Amnimonas</taxon>
    </lineage>
</organism>
<comment type="caution">
    <text evidence="2">The sequence shown here is derived from an EMBL/GenBank/DDBJ whole genome shotgun (WGS) entry which is preliminary data.</text>
</comment>
<accession>A0A2P6ATK2</accession>
<keyword evidence="3" id="KW-1185">Reference proteome</keyword>
<reference evidence="3" key="1">
    <citation type="submission" date="2018-02" db="EMBL/GenBank/DDBJ databases">
        <title>Genome sequencing of Solimonas sp. HR-BB.</title>
        <authorList>
            <person name="Lee Y."/>
            <person name="Jeon C.O."/>
        </authorList>
    </citation>
    <scope>NUCLEOTIDE SEQUENCE [LARGE SCALE GENOMIC DNA]</scope>
    <source>
        <strain evidence="3">HR-E</strain>
    </source>
</reference>
<name>A0A2P6ATK2_9GAMM</name>
<dbReference type="PROSITE" id="PS51257">
    <property type="entry name" value="PROKAR_LIPOPROTEIN"/>
    <property type="match status" value="1"/>
</dbReference>
<feature type="chain" id="PRO_5015121049" evidence="1">
    <location>
        <begin position="38"/>
        <end position="69"/>
    </location>
</feature>
<evidence type="ECO:0000313" key="3">
    <source>
        <dbReference type="Proteomes" id="UP000243900"/>
    </source>
</evidence>
<dbReference type="Proteomes" id="UP000243900">
    <property type="component" value="Unassembled WGS sequence"/>
</dbReference>
<dbReference type="RefSeq" id="WP_146089192.1">
    <property type="nucleotide sequence ID" value="NZ_PTQZ01000053.1"/>
</dbReference>
<dbReference type="InterPro" id="IPR006311">
    <property type="entry name" value="TAT_signal"/>
</dbReference>
<dbReference type="EMBL" id="PTQZ01000053">
    <property type="protein sequence ID" value="PQA47988.1"/>
    <property type="molecule type" value="Genomic_DNA"/>
</dbReference>
<feature type="signal peptide" evidence="1">
    <location>
        <begin position="1"/>
        <end position="37"/>
    </location>
</feature>
<dbReference type="AlphaFoldDB" id="A0A2P6ATK2"/>
<feature type="non-terminal residue" evidence="2">
    <location>
        <position position="69"/>
    </location>
</feature>
<evidence type="ECO:0000313" key="2">
    <source>
        <dbReference type="EMBL" id="PQA47988.1"/>
    </source>
</evidence>
<sequence length="69" mass="7170">MTDTRRDDPPPARRLVLSPLAASLIALACVGATPVLAAEAATEDREALPALDADAQATRMGSREALQSL</sequence>
<keyword evidence="1" id="KW-0732">Signal</keyword>
<protein>
    <submittedName>
        <fullName evidence="2">Uncharacterized protein</fullName>
    </submittedName>
</protein>